<name>A0ABS1TB99_9CLOT</name>
<dbReference type="EMBL" id="JAESWC010000007">
    <property type="protein sequence ID" value="MBL4936629.1"/>
    <property type="molecule type" value="Genomic_DNA"/>
</dbReference>
<feature type="signal peptide" evidence="1">
    <location>
        <begin position="1"/>
        <end position="23"/>
    </location>
</feature>
<evidence type="ECO:0000313" key="2">
    <source>
        <dbReference type="EMBL" id="MBL4936629.1"/>
    </source>
</evidence>
<feature type="chain" id="PRO_5045480626" description="Lipoprotein" evidence="1">
    <location>
        <begin position="24"/>
        <end position="207"/>
    </location>
</feature>
<evidence type="ECO:0008006" key="4">
    <source>
        <dbReference type="Google" id="ProtNLM"/>
    </source>
</evidence>
<keyword evidence="3" id="KW-1185">Reference proteome</keyword>
<protein>
    <recommendedName>
        <fullName evidence="4">Lipoprotein</fullName>
    </recommendedName>
</protein>
<accession>A0ABS1TB99</accession>
<keyword evidence="1" id="KW-0732">Signal</keyword>
<reference evidence="2 3" key="1">
    <citation type="submission" date="2021-01" db="EMBL/GenBank/DDBJ databases">
        <title>Genome public.</title>
        <authorList>
            <person name="Liu C."/>
            <person name="Sun Q."/>
        </authorList>
    </citation>
    <scope>NUCLEOTIDE SEQUENCE [LARGE SCALE GENOMIC DNA]</scope>
    <source>
        <strain evidence="2 3">YIM B02515</strain>
    </source>
</reference>
<organism evidence="2 3">
    <name type="scientific">Clostridium rhizosphaerae</name>
    <dbReference type="NCBI Taxonomy" id="2803861"/>
    <lineage>
        <taxon>Bacteria</taxon>
        <taxon>Bacillati</taxon>
        <taxon>Bacillota</taxon>
        <taxon>Clostridia</taxon>
        <taxon>Eubacteriales</taxon>
        <taxon>Clostridiaceae</taxon>
        <taxon>Clostridium</taxon>
    </lineage>
</organism>
<proteinExistence type="predicted"/>
<dbReference type="Proteomes" id="UP000632377">
    <property type="component" value="Unassembled WGS sequence"/>
</dbReference>
<dbReference type="RefSeq" id="WP_202749383.1">
    <property type="nucleotide sequence ID" value="NZ_JAESWC010000007.1"/>
</dbReference>
<evidence type="ECO:0000256" key="1">
    <source>
        <dbReference type="SAM" id="SignalP"/>
    </source>
</evidence>
<comment type="caution">
    <text evidence="2">The sequence shown here is derived from an EMBL/GenBank/DDBJ whole genome shotgun (WGS) entry which is preliminary data.</text>
</comment>
<dbReference type="PROSITE" id="PS51257">
    <property type="entry name" value="PROKAR_LIPOPROTEIN"/>
    <property type="match status" value="1"/>
</dbReference>
<evidence type="ECO:0000313" key="3">
    <source>
        <dbReference type="Proteomes" id="UP000632377"/>
    </source>
</evidence>
<gene>
    <name evidence="2" type="ORF">JK636_12760</name>
</gene>
<sequence length="207" mass="22130">MKIKALVLAVAVGATLFTGCAKKADPAAAPKADAAKPAATETKKTDAVATASVVDTNAAFEKALTKDGGKYVVATLKDLTFDKELVVEGSYKTGKKDDKGNLIKDANGNEQTQRKIGLYTQDDKHNVTGRFTLTAPKITFNSDFGSLEHGTFKGDLYISGKNFKLVNQKIDGNVYFLNADAEKTFTIADSKTDNVATVITGKKELKK</sequence>